<dbReference type="InterPro" id="IPR013766">
    <property type="entry name" value="Thioredoxin_domain"/>
</dbReference>
<reference evidence="2 3" key="1">
    <citation type="journal article" date="2009" name="Appl. Environ. Microbiol.">
        <title>Three genomes from the phylum Acidobacteria provide insight into the lifestyles of these microorganisms in soils.</title>
        <authorList>
            <person name="Ward N.L."/>
            <person name="Challacombe J.F."/>
            <person name="Janssen P.H."/>
            <person name="Henrissat B."/>
            <person name="Coutinho P.M."/>
            <person name="Wu M."/>
            <person name="Xie G."/>
            <person name="Haft D.H."/>
            <person name="Sait M."/>
            <person name="Badger J."/>
            <person name="Barabote R.D."/>
            <person name="Bradley B."/>
            <person name="Brettin T.S."/>
            <person name="Brinkac L.M."/>
            <person name="Bruce D."/>
            <person name="Creasy T."/>
            <person name="Daugherty S.C."/>
            <person name="Davidsen T.M."/>
            <person name="DeBoy R.T."/>
            <person name="Detter J.C."/>
            <person name="Dodson R.J."/>
            <person name="Durkin A.S."/>
            <person name="Ganapathy A."/>
            <person name="Gwinn-Giglio M."/>
            <person name="Han C.S."/>
            <person name="Khouri H."/>
            <person name="Kiss H."/>
            <person name="Kothari S.P."/>
            <person name="Madupu R."/>
            <person name="Nelson K.E."/>
            <person name="Nelson W.C."/>
            <person name="Paulsen I."/>
            <person name="Penn K."/>
            <person name="Ren Q."/>
            <person name="Rosovitz M.J."/>
            <person name="Selengut J.D."/>
            <person name="Shrivastava S."/>
            <person name="Sullivan S.A."/>
            <person name="Tapia R."/>
            <person name="Thompson L.S."/>
            <person name="Watkins K.L."/>
            <person name="Yang Q."/>
            <person name="Yu C."/>
            <person name="Zafar N."/>
            <person name="Zhou L."/>
            <person name="Kuske C.R."/>
        </authorList>
    </citation>
    <scope>NUCLEOTIDE SEQUENCE [LARGE SCALE GENOMIC DNA]</scope>
    <source>
        <strain evidence="2 3">Ellin345</strain>
    </source>
</reference>
<dbReference type="GO" id="GO:0016491">
    <property type="term" value="F:oxidoreductase activity"/>
    <property type="evidence" value="ECO:0007669"/>
    <property type="project" value="InterPro"/>
</dbReference>
<dbReference type="InterPro" id="IPR036249">
    <property type="entry name" value="Thioredoxin-like_sf"/>
</dbReference>
<dbReference type="InterPro" id="IPR050553">
    <property type="entry name" value="Thioredoxin_ResA/DsbE_sf"/>
</dbReference>
<keyword evidence="3" id="KW-1185">Reference proteome</keyword>
<dbReference type="Gene3D" id="3.40.30.10">
    <property type="entry name" value="Glutaredoxin"/>
    <property type="match status" value="1"/>
</dbReference>
<dbReference type="GO" id="GO:0016209">
    <property type="term" value="F:antioxidant activity"/>
    <property type="evidence" value="ECO:0007669"/>
    <property type="project" value="InterPro"/>
</dbReference>
<organism evidence="2 3">
    <name type="scientific">Koribacter versatilis (strain Ellin345)</name>
    <dbReference type="NCBI Taxonomy" id="204669"/>
    <lineage>
        <taxon>Bacteria</taxon>
        <taxon>Pseudomonadati</taxon>
        <taxon>Acidobacteriota</taxon>
        <taxon>Terriglobia</taxon>
        <taxon>Terriglobales</taxon>
        <taxon>Candidatus Korobacteraceae</taxon>
        <taxon>Candidatus Korobacter</taxon>
    </lineage>
</organism>
<dbReference type="OrthoDB" id="9798454at2"/>
<sequence>MFKFFRAMFKTPRRSRMATLEAGVKAPDFTLPTMTGETFSLSKALEKGPVLLAFFKISCPVCQFAMPYIERMYQASKGKPVTVIAVSQDDQRATLAFLKEYRITMPVALDDTKSYPASNAYGLTTVPTFFLINPEGDIGIASGGWFREEQEQFYRALAGGGEYFQANERIPDLKYG</sequence>
<feature type="domain" description="Thioredoxin" evidence="1">
    <location>
        <begin position="20"/>
        <end position="159"/>
    </location>
</feature>
<dbReference type="InterPro" id="IPR000866">
    <property type="entry name" value="AhpC/TSA"/>
</dbReference>
<name>Q1ITJ0_KORVE</name>
<dbReference type="EnsemblBacteria" id="ABF39810">
    <property type="protein sequence ID" value="ABF39810"/>
    <property type="gene ID" value="Acid345_0805"/>
</dbReference>
<evidence type="ECO:0000313" key="2">
    <source>
        <dbReference type="EMBL" id="ABF39810.1"/>
    </source>
</evidence>
<dbReference type="Pfam" id="PF00578">
    <property type="entry name" value="AhpC-TSA"/>
    <property type="match status" value="1"/>
</dbReference>
<protein>
    <submittedName>
        <fullName evidence="2">Peroxiredoxin-like protein</fullName>
    </submittedName>
</protein>
<gene>
    <name evidence="2" type="ordered locus">Acid345_0805</name>
</gene>
<dbReference type="AlphaFoldDB" id="Q1ITJ0"/>
<dbReference type="EMBL" id="CP000360">
    <property type="protein sequence ID" value="ABF39810.1"/>
    <property type="molecule type" value="Genomic_DNA"/>
</dbReference>
<dbReference type="SUPFAM" id="SSF52833">
    <property type="entry name" value="Thioredoxin-like"/>
    <property type="match status" value="1"/>
</dbReference>
<dbReference type="HOGENOM" id="CLU_042529_11_2_0"/>
<dbReference type="PROSITE" id="PS51352">
    <property type="entry name" value="THIOREDOXIN_2"/>
    <property type="match status" value="1"/>
</dbReference>
<accession>Q1ITJ0</accession>
<dbReference type="KEGG" id="aba:Acid345_0805"/>
<dbReference type="PANTHER" id="PTHR42852:SF17">
    <property type="entry name" value="THIOREDOXIN-LIKE PROTEIN HI_1115"/>
    <property type="match status" value="1"/>
</dbReference>
<evidence type="ECO:0000259" key="1">
    <source>
        <dbReference type="PROSITE" id="PS51352"/>
    </source>
</evidence>
<dbReference type="CDD" id="cd02966">
    <property type="entry name" value="TlpA_like_family"/>
    <property type="match status" value="1"/>
</dbReference>
<dbReference type="PANTHER" id="PTHR42852">
    <property type="entry name" value="THIOL:DISULFIDE INTERCHANGE PROTEIN DSBE"/>
    <property type="match status" value="1"/>
</dbReference>
<proteinExistence type="predicted"/>
<dbReference type="Proteomes" id="UP000002432">
    <property type="component" value="Chromosome"/>
</dbReference>
<dbReference type="eggNOG" id="COG1225">
    <property type="taxonomic scope" value="Bacteria"/>
</dbReference>
<evidence type="ECO:0000313" key="3">
    <source>
        <dbReference type="Proteomes" id="UP000002432"/>
    </source>
</evidence>
<dbReference type="STRING" id="204669.Acid345_0805"/>